<dbReference type="PROSITE" id="PS50164">
    <property type="entry name" value="GIY_YIG"/>
    <property type="match status" value="1"/>
</dbReference>
<sequence>MFHIYLLQSLKNSKIYIGSTSRQVEIRLSEHNIGSNKWTKGNKPFKIVYYESLYCKTDALHREKFLKSGVGNRVVKAIVNEFTNGV</sequence>
<dbReference type="Proteomes" id="UP000176850">
    <property type="component" value="Unassembled WGS sequence"/>
</dbReference>
<dbReference type="Gene3D" id="3.40.1440.10">
    <property type="entry name" value="GIY-YIG endonuclease"/>
    <property type="match status" value="1"/>
</dbReference>
<dbReference type="SUPFAM" id="SSF82771">
    <property type="entry name" value="GIY-YIG endonuclease"/>
    <property type="match status" value="1"/>
</dbReference>
<dbReference type="EMBL" id="MFZH01000034">
    <property type="protein sequence ID" value="OGK18223.1"/>
    <property type="molecule type" value="Genomic_DNA"/>
</dbReference>
<gene>
    <name evidence="2" type="ORF">A2799_03535</name>
</gene>
<accession>A0A1F7GH50</accession>
<evidence type="ECO:0000313" key="3">
    <source>
        <dbReference type="Proteomes" id="UP000176850"/>
    </source>
</evidence>
<comment type="caution">
    <text evidence="2">The sequence shown here is derived from an EMBL/GenBank/DDBJ whole genome shotgun (WGS) entry which is preliminary data.</text>
</comment>
<proteinExistence type="predicted"/>
<name>A0A1F7GH50_9BACT</name>
<dbReference type="InterPro" id="IPR035901">
    <property type="entry name" value="GIY-YIG_endonuc_sf"/>
</dbReference>
<reference evidence="2 3" key="1">
    <citation type="journal article" date="2016" name="Nat. Commun.">
        <title>Thousands of microbial genomes shed light on interconnected biogeochemical processes in an aquifer system.</title>
        <authorList>
            <person name="Anantharaman K."/>
            <person name="Brown C.T."/>
            <person name="Hug L.A."/>
            <person name="Sharon I."/>
            <person name="Castelle C.J."/>
            <person name="Probst A.J."/>
            <person name="Thomas B.C."/>
            <person name="Singh A."/>
            <person name="Wilkins M.J."/>
            <person name="Karaoz U."/>
            <person name="Brodie E.L."/>
            <person name="Williams K.H."/>
            <person name="Hubbard S.S."/>
            <person name="Banfield J.F."/>
        </authorList>
    </citation>
    <scope>NUCLEOTIDE SEQUENCE [LARGE SCALE GENOMIC DNA]</scope>
</reference>
<feature type="domain" description="GIY-YIG" evidence="1">
    <location>
        <begin position="1"/>
        <end position="78"/>
    </location>
</feature>
<organism evidence="2 3">
    <name type="scientific">Candidatus Roizmanbacteria bacterium RIFCSPHIGHO2_01_FULL_39_24</name>
    <dbReference type="NCBI Taxonomy" id="1802032"/>
    <lineage>
        <taxon>Bacteria</taxon>
        <taxon>Candidatus Roizmaniibacteriota</taxon>
    </lineage>
</organism>
<protein>
    <recommendedName>
        <fullName evidence="1">GIY-YIG domain-containing protein</fullName>
    </recommendedName>
</protein>
<dbReference type="Pfam" id="PF01541">
    <property type="entry name" value="GIY-YIG"/>
    <property type="match status" value="1"/>
</dbReference>
<dbReference type="InterPro" id="IPR000305">
    <property type="entry name" value="GIY-YIG_endonuc"/>
</dbReference>
<dbReference type="AlphaFoldDB" id="A0A1F7GH50"/>
<evidence type="ECO:0000313" key="2">
    <source>
        <dbReference type="EMBL" id="OGK18223.1"/>
    </source>
</evidence>
<evidence type="ECO:0000259" key="1">
    <source>
        <dbReference type="PROSITE" id="PS50164"/>
    </source>
</evidence>